<gene>
    <name evidence="2" type="ORF">CLODIP_2_CD03434</name>
</gene>
<dbReference type="EMBL" id="CADEPI010000409">
    <property type="protein sequence ID" value="CAB3385383.1"/>
    <property type="molecule type" value="Genomic_DNA"/>
</dbReference>
<feature type="region of interest" description="Disordered" evidence="1">
    <location>
        <begin position="605"/>
        <end position="627"/>
    </location>
</feature>
<sequence length="627" mass="73159">MADQDLFIIAKRMQLRLRYCEDRIRRIALNFGLAPTAAAKIQCLTDLPLPMLVKVVKYLMTTVCTSLVRVEMDMKILMCPALKLYLALGLKVIDLTAFLSFCPIRLKYQYLKSAVIRISQFTPNIEELLLSSKTPRYFRKFDSIVDAEMLKALYQLTSLRVLQLDEWCCFEITDVFQLCEKLPGLQILSINFPDSFDDFDDLINDRVKCAALLKRSMSNLKEFIYTARNNCILRIECMRMRNLSNLHVLHQYSELFCPKEDYDPSTPNEVVPGYSNLRHLTIHINLTYDYPDNEIHIKHPHVTDLMMHWYEDPDWDWECLNYILQFTNIESLTMLDFPTVVMFRFIDTFGAKLNALNIQHDDRQMEPFLNLNHIFTACPLLERLRLWLVINDPEPITFYARLKEVELNFSFRSPDGSRDEVVNILSAPDLEKVILSDPCFEDLVKLTSKVAEKEILQKLKTLVIELDVDSLALIVNLDQFNGIVEFIKCAAACLINLTNLKFYLNDRRRADYLHKSLGGNATTEINPLSSFFRREQFFLSRGPNFHLSTKRMGKNQGNQMNPKALFDNKHRADVKFALQAKLGREPTKAEIQEKLDEAWAQYLETKRKKKRTRHDDDDNNEPPKYLI</sequence>
<keyword evidence="3" id="KW-1185">Reference proteome</keyword>
<dbReference type="InterPro" id="IPR032675">
    <property type="entry name" value="LRR_dom_sf"/>
</dbReference>
<accession>A0A8S1DXQ8</accession>
<dbReference type="AlphaFoldDB" id="A0A8S1DXQ8"/>
<evidence type="ECO:0000313" key="3">
    <source>
        <dbReference type="Proteomes" id="UP000494165"/>
    </source>
</evidence>
<dbReference type="Gene3D" id="3.80.10.10">
    <property type="entry name" value="Ribonuclease Inhibitor"/>
    <property type="match status" value="1"/>
</dbReference>
<protein>
    <submittedName>
        <fullName evidence="2">Uncharacterized protein</fullName>
    </submittedName>
</protein>
<reference evidence="2 3" key="1">
    <citation type="submission" date="2020-04" db="EMBL/GenBank/DDBJ databases">
        <authorList>
            <person name="Alioto T."/>
            <person name="Alioto T."/>
            <person name="Gomez Garrido J."/>
        </authorList>
    </citation>
    <scope>NUCLEOTIDE SEQUENCE [LARGE SCALE GENOMIC DNA]</scope>
</reference>
<evidence type="ECO:0000313" key="2">
    <source>
        <dbReference type="EMBL" id="CAB3385383.1"/>
    </source>
</evidence>
<organism evidence="2 3">
    <name type="scientific">Cloeon dipterum</name>
    <dbReference type="NCBI Taxonomy" id="197152"/>
    <lineage>
        <taxon>Eukaryota</taxon>
        <taxon>Metazoa</taxon>
        <taxon>Ecdysozoa</taxon>
        <taxon>Arthropoda</taxon>
        <taxon>Hexapoda</taxon>
        <taxon>Insecta</taxon>
        <taxon>Pterygota</taxon>
        <taxon>Palaeoptera</taxon>
        <taxon>Ephemeroptera</taxon>
        <taxon>Pisciforma</taxon>
        <taxon>Baetidae</taxon>
        <taxon>Cloeon</taxon>
    </lineage>
</organism>
<evidence type="ECO:0000256" key="1">
    <source>
        <dbReference type="SAM" id="MobiDB-lite"/>
    </source>
</evidence>
<comment type="caution">
    <text evidence="2">The sequence shown here is derived from an EMBL/GenBank/DDBJ whole genome shotgun (WGS) entry which is preliminary data.</text>
</comment>
<dbReference type="Proteomes" id="UP000494165">
    <property type="component" value="Unassembled WGS sequence"/>
</dbReference>
<name>A0A8S1DXQ8_9INSE</name>
<proteinExistence type="predicted"/>